<protein>
    <submittedName>
        <fullName evidence="1">Uncharacterized protein</fullName>
    </submittedName>
</protein>
<dbReference type="Proteomes" id="UP000199055">
    <property type="component" value="Unassembled WGS sequence"/>
</dbReference>
<proteinExistence type="predicted"/>
<reference evidence="1 2" key="1">
    <citation type="submission" date="2016-10" db="EMBL/GenBank/DDBJ databases">
        <authorList>
            <person name="de Groot N.N."/>
        </authorList>
    </citation>
    <scope>NUCLEOTIDE SEQUENCE [LARGE SCALE GENOMIC DNA]</scope>
    <source>
        <strain evidence="1 2">CGMCC 4.3519</strain>
    </source>
</reference>
<sequence length="70" mass="7525">MVPSLARSLAAVREQRRALEAQLKALLKEHLLPKVLTSMPEVAVKTAAVLLATVGDGTFYEPRPTRATAA</sequence>
<evidence type="ECO:0000313" key="1">
    <source>
        <dbReference type="EMBL" id="SEQ96872.1"/>
    </source>
</evidence>
<organism evidence="1 2">
    <name type="scientific">Streptomyces radiopugnans</name>
    <dbReference type="NCBI Taxonomy" id="403935"/>
    <lineage>
        <taxon>Bacteria</taxon>
        <taxon>Bacillati</taxon>
        <taxon>Actinomycetota</taxon>
        <taxon>Actinomycetes</taxon>
        <taxon>Kitasatosporales</taxon>
        <taxon>Streptomycetaceae</taxon>
        <taxon>Streptomyces</taxon>
    </lineage>
</organism>
<dbReference type="EMBL" id="FOET01000022">
    <property type="protein sequence ID" value="SEQ96872.1"/>
    <property type="molecule type" value="Genomic_DNA"/>
</dbReference>
<dbReference type="STRING" id="403935.SAMN05216481_12256"/>
<dbReference type="AlphaFoldDB" id="A0A1H9KCR7"/>
<gene>
    <name evidence="1" type="ORF">SAMN05216481_12256</name>
</gene>
<keyword evidence="2" id="KW-1185">Reference proteome</keyword>
<accession>A0A1H9KCR7</accession>
<name>A0A1H9KCR7_9ACTN</name>
<evidence type="ECO:0000313" key="2">
    <source>
        <dbReference type="Proteomes" id="UP000199055"/>
    </source>
</evidence>